<protein>
    <submittedName>
        <fullName evidence="9">Cytochrome P450</fullName>
    </submittedName>
</protein>
<name>D3PX77_STANL</name>
<dbReference type="PROSITE" id="PS00086">
    <property type="entry name" value="CYTOCHROME_P450"/>
    <property type="match status" value="1"/>
</dbReference>
<evidence type="ECO:0000256" key="1">
    <source>
        <dbReference type="ARBA" id="ARBA00010617"/>
    </source>
</evidence>
<keyword evidence="2 7" id="KW-0349">Heme</keyword>
<dbReference type="SUPFAM" id="SSF48264">
    <property type="entry name" value="Cytochrome P450"/>
    <property type="match status" value="1"/>
</dbReference>
<evidence type="ECO:0000256" key="6">
    <source>
        <dbReference type="ARBA" id="ARBA00023033"/>
    </source>
</evidence>
<proteinExistence type="inferred from homology"/>
<dbReference type="GO" id="GO:0004497">
    <property type="term" value="F:monooxygenase activity"/>
    <property type="evidence" value="ECO:0007669"/>
    <property type="project" value="UniProtKB-KW"/>
</dbReference>
<evidence type="ECO:0000256" key="2">
    <source>
        <dbReference type="ARBA" id="ARBA00022617"/>
    </source>
</evidence>
<dbReference type="Gene3D" id="1.10.630.10">
    <property type="entry name" value="Cytochrome P450"/>
    <property type="match status" value="1"/>
</dbReference>
<dbReference type="Proteomes" id="UP000000844">
    <property type="component" value="Chromosome"/>
</dbReference>
<dbReference type="FunFam" id="1.10.630.10:FF:000018">
    <property type="entry name" value="Cytochrome P450 monooxygenase"/>
    <property type="match status" value="1"/>
</dbReference>
<dbReference type="InterPro" id="IPR001128">
    <property type="entry name" value="Cyt_P450"/>
</dbReference>
<evidence type="ECO:0000256" key="3">
    <source>
        <dbReference type="ARBA" id="ARBA00022723"/>
    </source>
</evidence>
<dbReference type="PRINTS" id="PR00359">
    <property type="entry name" value="BP450"/>
</dbReference>
<evidence type="ECO:0000313" key="10">
    <source>
        <dbReference type="Proteomes" id="UP000000844"/>
    </source>
</evidence>
<dbReference type="STRING" id="446470.Snas_1637"/>
<evidence type="ECO:0000256" key="8">
    <source>
        <dbReference type="SAM" id="MobiDB-lite"/>
    </source>
</evidence>
<evidence type="ECO:0000256" key="4">
    <source>
        <dbReference type="ARBA" id="ARBA00023002"/>
    </source>
</evidence>
<dbReference type="InterPro" id="IPR036396">
    <property type="entry name" value="Cyt_P450_sf"/>
</dbReference>
<keyword evidence="5 7" id="KW-0408">Iron</keyword>
<accession>D3PX77</accession>
<comment type="similarity">
    <text evidence="1 7">Belongs to the cytochrome P450 family.</text>
</comment>
<organism evidence="9 10">
    <name type="scientific">Stackebrandtia nassauensis (strain DSM 44728 / CIP 108903 / NRRL B-16338 / NBRC 102104 / LLR-40K-21)</name>
    <dbReference type="NCBI Taxonomy" id="446470"/>
    <lineage>
        <taxon>Bacteria</taxon>
        <taxon>Bacillati</taxon>
        <taxon>Actinomycetota</taxon>
        <taxon>Actinomycetes</taxon>
        <taxon>Glycomycetales</taxon>
        <taxon>Glycomycetaceae</taxon>
        <taxon>Stackebrandtia</taxon>
    </lineage>
</organism>
<dbReference type="GO" id="GO:0005506">
    <property type="term" value="F:iron ion binding"/>
    <property type="evidence" value="ECO:0007669"/>
    <property type="project" value="InterPro"/>
</dbReference>
<dbReference type="PANTHER" id="PTHR46696">
    <property type="entry name" value="P450, PUTATIVE (EUROFUNG)-RELATED"/>
    <property type="match status" value="1"/>
</dbReference>
<sequence length="400" mass="44348">MTHSPTVIPRFPGRRPQGRPLDPPTELAEIRERTPVARMNYPDGHLGWLVTGYHQARALLANPKISTRFELLHHFEHPIGPSPENKAPLGAFHLVDDPEHARFRKPLAGKFTVRRMNLLADQIRQFATERLDAMEHAGSPVDLVEAYAWPIPAHTICELLGVPYSDRAHFKRLAAAVSAPETTLEERYAAFGEMNEYMSTLVQEKKRNPTDDVLSELTTSDLNDEELTGVASFVLGAGLETTAKMLATGTMALLQNPEQLAAWRADPGLTDGAVEELMRYLTLTHTDVRAAVEDVEVDGHVIKTGKSVTISYLAANRDPAKFPDNPEALDLRRDASGHIGFSHGMHQCLGQQLARVEMRIGFPALLERFPTLRLDADPAGLPFVDENVYGVERLPVAWEG</sequence>
<dbReference type="eggNOG" id="COG2124">
    <property type="taxonomic scope" value="Bacteria"/>
</dbReference>
<dbReference type="GO" id="GO:0016705">
    <property type="term" value="F:oxidoreductase activity, acting on paired donors, with incorporation or reduction of molecular oxygen"/>
    <property type="evidence" value="ECO:0007669"/>
    <property type="project" value="InterPro"/>
</dbReference>
<dbReference type="HOGENOM" id="CLU_033716_1_1_11"/>
<dbReference type="GO" id="GO:0020037">
    <property type="term" value="F:heme binding"/>
    <property type="evidence" value="ECO:0007669"/>
    <property type="project" value="InterPro"/>
</dbReference>
<reference evidence="9 10" key="1">
    <citation type="journal article" date="2009" name="Stand. Genomic Sci.">
        <title>Complete genome sequence of Stackebrandtia nassauensis type strain (LLR-40K-21).</title>
        <authorList>
            <person name="Munk C."/>
            <person name="Lapidus A."/>
            <person name="Copeland A."/>
            <person name="Jando M."/>
            <person name="Mayilraj S."/>
            <person name="Glavina Del Rio T."/>
            <person name="Nolan M."/>
            <person name="Chen F."/>
            <person name="Lucas S."/>
            <person name="Tice H."/>
            <person name="Cheng J.F."/>
            <person name="Han C."/>
            <person name="Detter J.C."/>
            <person name="Bruce D."/>
            <person name="Goodwin L."/>
            <person name="Chain P."/>
            <person name="Pitluck S."/>
            <person name="Goker M."/>
            <person name="Ovchinikova G."/>
            <person name="Pati A."/>
            <person name="Ivanova N."/>
            <person name="Mavromatis K."/>
            <person name="Chen A."/>
            <person name="Palaniappan K."/>
            <person name="Land M."/>
            <person name="Hauser L."/>
            <person name="Chang Y.J."/>
            <person name="Jeffries C.D."/>
            <person name="Bristow J."/>
            <person name="Eisen J.A."/>
            <person name="Markowitz V."/>
            <person name="Hugenholtz P."/>
            <person name="Kyrpides N.C."/>
            <person name="Klenk H.P."/>
        </authorList>
    </citation>
    <scope>NUCLEOTIDE SEQUENCE [LARGE SCALE GENOMIC DNA]</scope>
    <source>
        <strain evidence="10">DSM 44728 / CIP 108903 / NRRL B-16338 / NBRC 102104 / LLR-40K-21</strain>
    </source>
</reference>
<keyword evidence="4 7" id="KW-0560">Oxidoreductase</keyword>
<evidence type="ECO:0000256" key="5">
    <source>
        <dbReference type="ARBA" id="ARBA00023004"/>
    </source>
</evidence>
<keyword evidence="6 7" id="KW-0503">Monooxygenase</keyword>
<evidence type="ECO:0000256" key="7">
    <source>
        <dbReference type="RuleBase" id="RU000461"/>
    </source>
</evidence>
<dbReference type="OrthoDB" id="502624at2"/>
<dbReference type="Pfam" id="PF00067">
    <property type="entry name" value="p450"/>
    <property type="match status" value="1"/>
</dbReference>
<keyword evidence="3 7" id="KW-0479">Metal-binding</keyword>
<dbReference type="InterPro" id="IPR002397">
    <property type="entry name" value="Cyt_P450_B"/>
</dbReference>
<dbReference type="InterPro" id="IPR017972">
    <property type="entry name" value="Cyt_P450_CS"/>
</dbReference>
<gene>
    <name evidence="9" type="ordered locus">Snas_1637</name>
</gene>
<dbReference type="AlphaFoldDB" id="D3PX77"/>
<evidence type="ECO:0000313" key="9">
    <source>
        <dbReference type="EMBL" id="ADD41340.1"/>
    </source>
</evidence>
<dbReference type="RefSeq" id="WP_013016911.1">
    <property type="nucleotide sequence ID" value="NC_013947.1"/>
</dbReference>
<dbReference type="PRINTS" id="PR00385">
    <property type="entry name" value="P450"/>
</dbReference>
<dbReference type="KEGG" id="sna:Snas_1637"/>
<keyword evidence="10" id="KW-1185">Reference proteome</keyword>
<dbReference type="PANTHER" id="PTHR46696:SF1">
    <property type="entry name" value="CYTOCHROME P450 YJIB-RELATED"/>
    <property type="match status" value="1"/>
</dbReference>
<dbReference type="EMBL" id="CP001778">
    <property type="protein sequence ID" value="ADD41340.1"/>
    <property type="molecule type" value="Genomic_DNA"/>
</dbReference>
<dbReference type="CDD" id="cd11030">
    <property type="entry name" value="CYP105-like"/>
    <property type="match status" value="1"/>
</dbReference>
<feature type="region of interest" description="Disordered" evidence="8">
    <location>
        <begin position="1"/>
        <end position="24"/>
    </location>
</feature>